<keyword evidence="2 6" id="KW-0732">Signal</keyword>
<name>A0AAV3M702_9GAMM</name>
<dbReference type="Pfam" id="PF06788">
    <property type="entry name" value="UPF0257"/>
    <property type="match status" value="1"/>
</dbReference>
<evidence type="ECO:0000313" key="7">
    <source>
        <dbReference type="EMBL" id="EUD11544.1"/>
    </source>
</evidence>
<dbReference type="Proteomes" id="UP000022311">
    <property type="component" value="Unassembled WGS sequence"/>
</dbReference>
<protein>
    <submittedName>
        <fullName evidence="7">PF06788 family protein</fullName>
    </submittedName>
</protein>
<reference evidence="7 8" key="1">
    <citation type="submission" date="2014-01" db="EMBL/GenBank/DDBJ databases">
        <authorList>
            <person name="Durkin A.S."/>
            <person name="McCorrison J."/>
            <person name="Torralba M."/>
            <person name="Gillis M."/>
            <person name="Haft D.H."/>
            <person name="Methe B."/>
            <person name="Sutton G."/>
            <person name="Nelson K.E."/>
        </authorList>
    </citation>
    <scope>NUCLEOTIDE SEQUENCE [LARGE SCALE GENOMIC DNA]</scope>
    <source>
        <strain evidence="7 8">205/92</strain>
    </source>
</reference>
<accession>A0AAV3M702</accession>
<evidence type="ECO:0000256" key="2">
    <source>
        <dbReference type="ARBA" id="ARBA00022729"/>
    </source>
</evidence>
<organism evidence="7 8">
    <name type="scientific">Providencia alcalifaciens 205/92</name>
    <dbReference type="NCBI Taxonomy" id="1256988"/>
    <lineage>
        <taxon>Bacteria</taxon>
        <taxon>Pseudomonadati</taxon>
        <taxon>Pseudomonadota</taxon>
        <taxon>Gammaproteobacteria</taxon>
        <taxon>Enterobacterales</taxon>
        <taxon>Morganellaceae</taxon>
        <taxon>Providencia</taxon>
    </lineage>
</organism>
<evidence type="ECO:0000256" key="4">
    <source>
        <dbReference type="ARBA" id="ARBA00023139"/>
    </source>
</evidence>
<comment type="caution">
    <text evidence="7">The sequence shown here is derived from an EMBL/GenBank/DDBJ whole genome shotgun (WGS) entry which is preliminary data.</text>
</comment>
<dbReference type="EMBL" id="JALD01000039">
    <property type="protein sequence ID" value="EUD11544.1"/>
    <property type="molecule type" value="Genomic_DNA"/>
</dbReference>
<dbReference type="AlphaFoldDB" id="A0AAV3M702"/>
<evidence type="ECO:0000256" key="3">
    <source>
        <dbReference type="ARBA" id="ARBA00023136"/>
    </source>
</evidence>
<evidence type="ECO:0000256" key="6">
    <source>
        <dbReference type="SAM" id="SignalP"/>
    </source>
</evidence>
<evidence type="ECO:0000313" key="8">
    <source>
        <dbReference type="Proteomes" id="UP000022311"/>
    </source>
</evidence>
<dbReference type="RefSeq" id="WP_006661571.1">
    <property type="nucleotide sequence ID" value="NZ_JALD01000039.1"/>
</dbReference>
<gene>
    <name evidence="7" type="ORF">HMPREF1563_0822</name>
</gene>
<feature type="signal peptide" evidence="6">
    <location>
        <begin position="1"/>
        <end position="23"/>
    </location>
</feature>
<sequence length="252" mass="28667">MNNKCIVSIIQFALFSASSQSLAFQKDEYNPIVFNFAQLYDFNPVKGNVKELNTMVYNDDETINYQSTLNIGRDGCVDSFSFSQKKDEHLNSIDNWLLVKREKNKLVGSDANGPVEMEVAANCLIVSRADSNGKLIYQYNNDGIIIGSMNAEPRVQYSKNTYNKNKLPETIKYYKDNVVFSETILSYGNDITKPFDLQMEIKALGLPILFVDSKCDYDKQNIAHRCNFILTVVSNGKMMKLPKRSTTEAVFY</sequence>
<evidence type="ECO:0000256" key="1">
    <source>
        <dbReference type="ARBA" id="ARBA00022475"/>
    </source>
</evidence>
<keyword evidence="1" id="KW-1003">Cell membrane</keyword>
<proteinExistence type="predicted"/>
<keyword evidence="4" id="KW-0564">Palmitate</keyword>
<feature type="chain" id="PRO_5043707996" evidence="6">
    <location>
        <begin position="24"/>
        <end position="252"/>
    </location>
</feature>
<keyword evidence="5" id="KW-0449">Lipoprotein</keyword>
<evidence type="ECO:0000256" key="5">
    <source>
        <dbReference type="ARBA" id="ARBA00023288"/>
    </source>
</evidence>
<dbReference type="InterPro" id="IPR010646">
    <property type="entry name" value="UPF0257"/>
</dbReference>
<keyword evidence="3" id="KW-0472">Membrane</keyword>
<dbReference type="GO" id="GO:0005886">
    <property type="term" value="C:plasma membrane"/>
    <property type="evidence" value="ECO:0007669"/>
    <property type="project" value="InterPro"/>
</dbReference>